<reference evidence="1 2" key="1">
    <citation type="submission" date="2019-10" db="EMBL/GenBank/DDBJ databases">
        <title>New genus of Silvanigrellaceae.</title>
        <authorList>
            <person name="Pitt A."/>
            <person name="Hahn M.W."/>
        </authorList>
    </citation>
    <scope>NUCLEOTIDE SEQUENCE [LARGE SCALE GENOMIC DNA]</scope>
    <source>
        <strain evidence="1 2">33A1-SZDP</strain>
    </source>
</reference>
<dbReference type="AlphaFoldDB" id="A0A833JF68"/>
<accession>A0A833JF68</accession>
<organism evidence="1 2">
    <name type="scientific">Fluviispira multicolorata</name>
    <dbReference type="NCBI Taxonomy" id="2654512"/>
    <lineage>
        <taxon>Bacteria</taxon>
        <taxon>Pseudomonadati</taxon>
        <taxon>Bdellovibrionota</taxon>
        <taxon>Oligoflexia</taxon>
        <taxon>Silvanigrellales</taxon>
        <taxon>Silvanigrellaceae</taxon>
        <taxon>Fluviispira</taxon>
    </lineage>
</organism>
<dbReference type="PROSITE" id="PS51318">
    <property type="entry name" value="TAT"/>
    <property type="match status" value="1"/>
</dbReference>
<protein>
    <submittedName>
        <fullName evidence="1">FAD-dependent oxidoreductase</fullName>
    </submittedName>
</protein>
<dbReference type="InterPro" id="IPR006311">
    <property type="entry name" value="TAT_signal"/>
</dbReference>
<sequence length="625" mass="70630">MTISRRDFLNGLSISIAAGLAPIDALNALPLLKSDYYPPALTGLRGNHVGSFENAHKLGRDKLQFPIKNRSIEEKYDAVIVGGGISGLSSAYFYQKKYGKNAKILVLDNHDDFGGHAKRNEFHIDGKLILGYGGTESLQSPKSNYSKIAIQLLKELSVDIDNLGNKFHRNFYPDLGMSRAVFFNKESFDVDKMVTGDPTRAVADDIDPKRLNGRKIKDFINDFPLSKDDKIALIKLYEDNKNYLPEKSIEERLAYLKKISYHDFLIKYAGLSKQAAIYFQARSNDFFAIGSDGISALEARTLALPGFEGMELPPLEGEDHNDLNDPYIYHFPDGNASIARLLVRKMIPQVASGNNIDDLILTKFDYSKLDLKNSPVRIRLNSTAVHVKNNSDNSIDVGYLDKSGKLHCIQTKHCVMACYNMMIPHIIPDLPNEQKLALSKNVKAALVYSKVILRNWQSFNKLKVHEIYVPDMKYSRVKIDYAVDFNKYSHAKNPNEPICLHMVYVPTTPNAGLDARTQARLARAKLLTTPFAEMENDIRQQLQRMLGSEGFDHKKDILAITVNRWSHGYSYTTKDLFDDEDDMEKTIRISSKPFNNITIANSDSSWNPYTHTAIDMAHRAVNEFI</sequence>
<evidence type="ECO:0000313" key="1">
    <source>
        <dbReference type="EMBL" id="KAB8033273.1"/>
    </source>
</evidence>
<evidence type="ECO:0000313" key="2">
    <source>
        <dbReference type="Proteomes" id="UP000442694"/>
    </source>
</evidence>
<dbReference type="RefSeq" id="WP_152211361.1">
    <property type="nucleotide sequence ID" value="NZ_WFLN01000004.1"/>
</dbReference>
<dbReference type="Proteomes" id="UP000442694">
    <property type="component" value="Unassembled WGS sequence"/>
</dbReference>
<dbReference type="InterPro" id="IPR036188">
    <property type="entry name" value="FAD/NAD-bd_sf"/>
</dbReference>
<keyword evidence="2" id="KW-1185">Reference proteome</keyword>
<gene>
    <name evidence="1" type="ORF">GCL57_00835</name>
</gene>
<dbReference type="SUPFAM" id="SSF51905">
    <property type="entry name" value="FAD/NAD(P)-binding domain"/>
    <property type="match status" value="1"/>
</dbReference>
<comment type="caution">
    <text evidence="1">The sequence shown here is derived from an EMBL/GenBank/DDBJ whole genome shotgun (WGS) entry which is preliminary data.</text>
</comment>
<proteinExistence type="predicted"/>
<dbReference type="Gene3D" id="3.50.50.60">
    <property type="entry name" value="FAD/NAD(P)-binding domain"/>
    <property type="match status" value="1"/>
</dbReference>
<dbReference type="EMBL" id="WFLN01000004">
    <property type="protein sequence ID" value="KAB8033273.1"/>
    <property type="molecule type" value="Genomic_DNA"/>
</dbReference>
<name>A0A833JF68_9BACT</name>
<dbReference type="Pfam" id="PF13450">
    <property type="entry name" value="NAD_binding_8"/>
    <property type="match status" value="1"/>
</dbReference>